<reference evidence="1 2" key="1">
    <citation type="submission" date="2009-09" db="EMBL/GenBank/DDBJ databases">
        <authorList>
            <person name="Qin X."/>
            <person name="Bachman B."/>
            <person name="Battles P."/>
            <person name="Bell A."/>
            <person name="Bess C."/>
            <person name="Bickham C."/>
            <person name="Chaboub L."/>
            <person name="Chen D."/>
            <person name="Coyle M."/>
            <person name="Deiros D.R."/>
            <person name="Dinh H."/>
            <person name="Forbes L."/>
            <person name="Fowler G."/>
            <person name="Francisco L."/>
            <person name="Fu Q."/>
            <person name="Gubbala S."/>
            <person name="Hale W."/>
            <person name="Han Y."/>
            <person name="Hemphill L."/>
            <person name="Highlander S.K."/>
            <person name="Hirani K."/>
            <person name="Hogues M."/>
            <person name="Jackson L."/>
            <person name="Jakkamsetti A."/>
            <person name="Javaid M."/>
            <person name="Jiang H."/>
            <person name="Korchina V."/>
            <person name="Kovar C."/>
            <person name="Lara F."/>
            <person name="Lee S."/>
            <person name="Mata R."/>
            <person name="Mathew T."/>
            <person name="Moen C."/>
            <person name="Morales K."/>
            <person name="Munidasa M."/>
            <person name="Nazareth L."/>
            <person name="Ngo R."/>
            <person name="Nguyen L."/>
            <person name="Okwuonu G."/>
            <person name="Ongeri F."/>
            <person name="Patil S."/>
            <person name="Petrosino J."/>
            <person name="Pham C."/>
            <person name="Pham P."/>
            <person name="Pu L.-L."/>
            <person name="Puazo M."/>
            <person name="Raj R."/>
            <person name="Reid J."/>
            <person name="Rouhana J."/>
            <person name="Saada N."/>
            <person name="Shang Y."/>
            <person name="Simmons D."/>
            <person name="Thornton R."/>
            <person name="Warren J."/>
            <person name="Weissenberger G."/>
            <person name="Zhang J."/>
            <person name="Zhang L."/>
            <person name="Zhou C."/>
            <person name="Zhu D."/>
            <person name="Muzny D."/>
            <person name="Worley K."/>
            <person name="Gibbs R."/>
        </authorList>
    </citation>
    <scope>NUCLEOTIDE SEQUENCE [LARGE SCALE GENOMIC DNA]</scope>
    <source>
        <strain evidence="1 2">DSM 16041</strain>
    </source>
</reference>
<name>C8P7G0_9LACO</name>
<organism evidence="1 2">
    <name type="scientific">Limosilactobacillus antri DSM 16041</name>
    <dbReference type="NCBI Taxonomy" id="525309"/>
    <lineage>
        <taxon>Bacteria</taxon>
        <taxon>Bacillati</taxon>
        <taxon>Bacillota</taxon>
        <taxon>Bacilli</taxon>
        <taxon>Lactobacillales</taxon>
        <taxon>Lactobacillaceae</taxon>
        <taxon>Limosilactobacillus</taxon>
    </lineage>
</organism>
<evidence type="ECO:0000313" key="1">
    <source>
        <dbReference type="EMBL" id="EEW53578.1"/>
    </source>
</evidence>
<dbReference type="AlphaFoldDB" id="C8P7G0"/>
<dbReference type="EMBL" id="ACLL01000033">
    <property type="protein sequence ID" value="EEW53578.1"/>
    <property type="molecule type" value="Genomic_DNA"/>
</dbReference>
<dbReference type="Proteomes" id="UP000003675">
    <property type="component" value="Unassembled WGS sequence"/>
</dbReference>
<accession>C8P7G0</accession>
<comment type="caution">
    <text evidence="1">The sequence shown here is derived from an EMBL/GenBank/DDBJ whole genome shotgun (WGS) entry which is preliminary data.</text>
</comment>
<sequence>MGLEWRTIMKPHQYDFKEAAYHRLKREQAFQNVFDFPDFVEMRPVIREAVQTIARQGVDHPVLPVQVERLTIELERQLERETRKYQSQGGVYPNQKNELGNLTRLYTRLLQAISQRPIIDQEIEDIIYAVNQTRLSLSKLPPLVGSGKLYEDGHDRELRPHTFYYLIAQHLVRPYLIDQAGAMVPQNVNKEGRQLVARLTVYAYRDWDAYLTHQYDEQHNIKNRRGLTSREYYNQLETNELKYVDHAYADVLADCFTDFTHLVVPNYLDHVDIMTTNLDELFRHAPLLRIKFGQLVDQHFLVDDQGHEHVLDAPVKDIRQKYQYYREHFS</sequence>
<protein>
    <submittedName>
        <fullName evidence="1">Uncharacterized protein</fullName>
    </submittedName>
</protein>
<evidence type="ECO:0000313" key="2">
    <source>
        <dbReference type="Proteomes" id="UP000003675"/>
    </source>
</evidence>
<dbReference type="STRING" id="525309.HMPREF0494_1254"/>
<dbReference type="HOGENOM" id="CLU_865425_0_0_9"/>
<dbReference type="eggNOG" id="ENOG50309JW">
    <property type="taxonomic scope" value="Bacteria"/>
</dbReference>
<proteinExistence type="predicted"/>
<gene>
    <name evidence="1" type="ORF">HMPREF0494_1254</name>
</gene>